<dbReference type="GO" id="GO:0004707">
    <property type="term" value="F:MAP kinase activity"/>
    <property type="evidence" value="ECO:0007669"/>
    <property type="project" value="UniProtKB-EC"/>
</dbReference>
<dbReference type="InterPro" id="IPR000719">
    <property type="entry name" value="Prot_kinase_dom"/>
</dbReference>
<gene>
    <name evidence="5" type="ORF">OEA41_009643</name>
</gene>
<name>A0AAD9Z3H1_9LECA</name>
<dbReference type="GO" id="GO:0005524">
    <property type="term" value="F:ATP binding"/>
    <property type="evidence" value="ECO:0007669"/>
    <property type="project" value="InterPro"/>
</dbReference>
<feature type="domain" description="Protein kinase" evidence="4">
    <location>
        <begin position="13"/>
        <end position="265"/>
    </location>
</feature>
<evidence type="ECO:0000259" key="4">
    <source>
        <dbReference type="PROSITE" id="PS50011"/>
    </source>
</evidence>
<evidence type="ECO:0000256" key="2">
    <source>
        <dbReference type="ARBA" id="ARBA00022527"/>
    </source>
</evidence>
<dbReference type="Proteomes" id="UP001276659">
    <property type="component" value="Unassembled WGS sequence"/>
</dbReference>
<dbReference type="GO" id="GO:0005634">
    <property type="term" value="C:nucleus"/>
    <property type="evidence" value="ECO:0007669"/>
    <property type="project" value="TreeGrafter"/>
</dbReference>
<sequence>MLGHQLSGVCKRFKVLEYVGEGGNGTVKRCMEKQCGLMIAVTQVNFVDEKHKRVVFRETEFMKNLNHMSRPNTFNHHFVGFRFDEPHSSNVLIAMLLYQGSLWDLMPISDITVIEQVMMQIITGLLFMDQKRILHRDTKPDNILMARVSPTHAVLADFGWAASLDDELALKRPCGTVGFNAPEVAEEGESDTIQTTAIDIFSLGATFYFMIEPGLYSDQEFVANLANVSNRPPRYYAGLVLSMMAPNPNDRPSLSQCLDVVNKRLYSWSKESHLVGLSSFRQGKQLQAVTGNHSASSEVKEIASPPLNTPTAEDIAKPTMQPVKSRTSAKLPRSTHIRFADFDAPPPPYEMATNIFANLERQPRANEVAANRPARAAAHSKRWRNDRTARLERNRFGIPAPQTKEAKNHTKVANTEPTADQPLYQQQAPVPLRPSPRAQKANHKGIHSRHILGSTHESRYTSNGKFKYMKDDPPLRRQIRRDLAREGLILNHARTKKTATQLFRGLADLCRGAYDVAVGGVGLPWTLCSEAISLYRANQRLNTVCRGTAGLGCGPDGRLMYGLQPRVLEPLSISEYKAERLRSYQTWADSDEASHFSIRTRNLMAEHRAANPQEY</sequence>
<keyword evidence="2" id="KW-0418">Kinase</keyword>
<dbReference type="Pfam" id="PF00069">
    <property type="entry name" value="Pkinase"/>
    <property type="match status" value="1"/>
</dbReference>
<evidence type="ECO:0000313" key="6">
    <source>
        <dbReference type="Proteomes" id="UP001276659"/>
    </source>
</evidence>
<dbReference type="EC" id="2.7.11.24" evidence="1"/>
<dbReference type="InterPro" id="IPR003527">
    <property type="entry name" value="MAP_kinase_CS"/>
</dbReference>
<dbReference type="SUPFAM" id="SSF56112">
    <property type="entry name" value="Protein kinase-like (PK-like)"/>
    <property type="match status" value="1"/>
</dbReference>
<dbReference type="EMBL" id="JASNWA010000009">
    <property type="protein sequence ID" value="KAK3170256.1"/>
    <property type="molecule type" value="Genomic_DNA"/>
</dbReference>
<keyword evidence="2" id="KW-0808">Transferase</keyword>
<keyword evidence="6" id="KW-1185">Reference proteome</keyword>
<dbReference type="PROSITE" id="PS50011">
    <property type="entry name" value="PROTEIN_KINASE_DOM"/>
    <property type="match status" value="1"/>
</dbReference>
<dbReference type="Gene3D" id="1.10.510.10">
    <property type="entry name" value="Transferase(Phosphotransferase) domain 1"/>
    <property type="match status" value="1"/>
</dbReference>
<proteinExistence type="predicted"/>
<dbReference type="InterPro" id="IPR011009">
    <property type="entry name" value="Kinase-like_dom_sf"/>
</dbReference>
<evidence type="ECO:0000256" key="3">
    <source>
        <dbReference type="SAM" id="MobiDB-lite"/>
    </source>
</evidence>
<dbReference type="GO" id="GO:0044773">
    <property type="term" value="P:mitotic DNA damage checkpoint signaling"/>
    <property type="evidence" value="ECO:0007669"/>
    <property type="project" value="TreeGrafter"/>
</dbReference>
<feature type="region of interest" description="Disordered" evidence="3">
    <location>
        <begin position="290"/>
        <end position="314"/>
    </location>
</feature>
<comment type="caution">
    <text evidence="5">The sequence shown here is derived from an EMBL/GenBank/DDBJ whole genome shotgun (WGS) entry which is preliminary data.</text>
</comment>
<organism evidence="5 6">
    <name type="scientific">Lepraria neglecta</name>
    <dbReference type="NCBI Taxonomy" id="209136"/>
    <lineage>
        <taxon>Eukaryota</taxon>
        <taxon>Fungi</taxon>
        <taxon>Dikarya</taxon>
        <taxon>Ascomycota</taxon>
        <taxon>Pezizomycotina</taxon>
        <taxon>Lecanoromycetes</taxon>
        <taxon>OSLEUM clade</taxon>
        <taxon>Lecanoromycetidae</taxon>
        <taxon>Lecanorales</taxon>
        <taxon>Lecanorineae</taxon>
        <taxon>Stereocaulaceae</taxon>
        <taxon>Lepraria</taxon>
    </lineage>
</organism>
<dbReference type="PANTHER" id="PTHR44167">
    <property type="entry name" value="OVARIAN-SPECIFIC SERINE/THREONINE-PROTEIN KINASE LOK-RELATED"/>
    <property type="match status" value="1"/>
</dbReference>
<dbReference type="Gene3D" id="3.30.200.20">
    <property type="entry name" value="Phosphorylase Kinase, domain 1"/>
    <property type="match status" value="1"/>
</dbReference>
<dbReference type="AlphaFoldDB" id="A0AAD9Z3H1"/>
<accession>A0AAD9Z3H1</accession>
<keyword evidence="2" id="KW-0723">Serine/threonine-protein kinase</keyword>
<dbReference type="PANTHER" id="PTHR44167:SF24">
    <property type="entry name" value="SERINE_THREONINE-PROTEIN KINASE CHK2"/>
    <property type="match status" value="1"/>
</dbReference>
<dbReference type="CDD" id="cd00180">
    <property type="entry name" value="PKc"/>
    <property type="match status" value="1"/>
</dbReference>
<protein>
    <recommendedName>
        <fullName evidence="1">mitogen-activated protein kinase</fullName>
        <ecNumber evidence="1">2.7.11.24</ecNumber>
    </recommendedName>
</protein>
<evidence type="ECO:0000256" key="1">
    <source>
        <dbReference type="ARBA" id="ARBA00012411"/>
    </source>
</evidence>
<reference evidence="5" key="1">
    <citation type="submission" date="2022-11" db="EMBL/GenBank/DDBJ databases">
        <title>Chromosomal genome sequence assembly and mating type (MAT) locus characterization of the leprose asexual lichenized fungus Lepraria neglecta (Nyl.) Erichsen.</title>
        <authorList>
            <person name="Allen J.L."/>
            <person name="Pfeffer B."/>
        </authorList>
    </citation>
    <scope>NUCLEOTIDE SEQUENCE</scope>
    <source>
        <strain evidence="5">Allen 5258</strain>
    </source>
</reference>
<dbReference type="PROSITE" id="PS01351">
    <property type="entry name" value="MAPK"/>
    <property type="match status" value="1"/>
</dbReference>
<evidence type="ECO:0000313" key="5">
    <source>
        <dbReference type="EMBL" id="KAK3170256.1"/>
    </source>
</evidence>